<evidence type="ECO:0000313" key="3">
    <source>
        <dbReference type="EMBL" id="VCU70466.1"/>
    </source>
</evidence>
<dbReference type="Gene3D" id="3.40.190.150">
    <property type="entry name" value="Bordetella uptake gene, domain 1"/>
    <property type="match status" value="1"/>
</dbReference>
<dbReference type="Proteomes" id="UP000277294">
    <property type="component" value="Unassembled WGS sequence"/>
</dbReference>
<comment type="similarity">
    <text evidence="1">Belongs to the UPF0065 (bug) family.</text>
</comment>
<dbReference type="PANTHER" id="PTHR42928">
    <property type="entry name" value="TRICARBOXYLATE-BINDING PROTEIN"/>
    <property type="match status" value="1"/>
</dbReference>
<feature type="signal peptide" evidence="2">
    <location>
        <begin position="1"/>
        <end position="20"/>
    </location>
</feature>
<keyword evidence="4" id="KW-1185">Reference proteome</keyword>
<organism evidence="3 4">
    <name type="scientific">Pigmentiphaga humi</name>
    <dbReference type="NCBI Taxonomy" id="2478468"/>
    <lineage>
        <taxon>Bacteria</taxon>
        <taxon>Pseudomonadati</taxon>
        <taxon>Pseudomonadota</taxon>
        <taxon>Betaproteobacteria</taxon>
        <taxon>Burkholderiales</taxon>
        <taxon>Alcaligenaceae</taxon>
        <taxon>Pigmentiphaga</taxon>
    </lineage>
</organism>
<dbReference type="CDD" id="cd07012">
    <property type="entry name" value="PBP2_Bug_TTT"/>
    <property type="match status" value="1"/>
</dbReference>
<evidence type="ECO:0000256" key="1">
    <source>
        <dbReference type="ARBA" id="ARBA00006987"/>
    </source>
</evidence>
<dbReference type="SUPFAM" id="SSF53850">
    <property type="entry name" value="Periplasmic binding protein-like II"/>
    <property type="match status" value="1"/>
</dbReference>
<dbReference type="PANTHER" id="PTHR42928:SF5">
    <property type="entry name" value="BLR1237 PROTEIN"/>
    <property type="match status" value="1"/>
</dbReference>
<keyword evidence="2" id="KW-0732">Signal</keyword>
<dbReference type="AlphaFoldDB" id="A0A3P4B4L3"/>
<dbReference type="InterPro" id="IPR042100">
    <property type="entry name" value="Bug_dom1"/>
</dbReference>
<dbReference type="RefSeq" id="WP_124079984.1">
    <property type="nucleotide sequence ID" value="NZ_UWPJ01000019.1"/>
</dbReference>
<dbReference type="Pfam" id="PF03401">
    <property type="entry name" value="TctC"/>
    <property type="match status" value="1"/>
</dbReference>
<dbReference type="OrthoDB" id="8678477at2"/>
<evidence type="ECO:0000256" key="2">
    <source>
        <dbReference type="SAM" id="SignalP"/>
    </source>
</evidence>
<keyword evidence="3" id="KW-0675">Receptor</keyword>
<reference evidence="3 4" key="1">
    <citation type="submission" date="2018-10" db="EMBL/GenBank/DDBJ databases">
        <authorList>
            <person name="Criscuolo A."/>
        </authorList>
    </citation>
    <scope>NUCLEOTIDE SEQUENCE [LARGE SCALE GENOMIC DNA]</scope>
    <source>
        <strain evidence="3">DnA1</strain>
    </source>
</reference>
<protein>
    <submittedName>
        <fullName evidence="3">Tripartite tricarboxylate transporter family receptor</fullName>
    </submittedName>
</protein>
<dbReference type="EMBL" id="UWPJ01000019">
    <property type="protein sequence ID" value="VCU70466.1"/>
    <property type="molecule type" value="Genomic_DNA"/>
</dbReference>
<proteinExistence type="inferred from homology"/>
<gene>
    <name evidence="3" type="ORF">PIGHUM_02538</name>
</gene>
<dbReference type="PIRSF" id="PIRSF017082">
    <property type="entry name" value="YflP"/>
    <property type="match status" value="1"/>
</dbReference>
<evidence type="ECO:0000313" key="4">
    <source>
        <dbReference type="Proteomes" id="UP000277294"/>
    </source>
</evidence>
<dbReference type="Gene3D" id="3.40.190.10">
    <property type="entry name" value="Periplasmic binding protein-like II"/>
    <property type="match status" value="1"/>
</dbReference>
<sequence length="326" mass="34411">MITSRLLAGSIAVLALAATAACTKNDEASWPTKPVRLIVPFPAGGSTDVVARLIAERLGQKLGQQFVVDNRPGAAGNIGTDQVAKAAPDGYTLTLTTSGPLVNNKYLYKSMPFDPAKDLTPIVLVGEIPLVIVSTDKVPAKNLKEFIALAKAAPGKYSIGNPGNGTIGHLAYELLRHNTGTQFLGVPYKGDVPAMADLMGGSIQAISAPITAFIPQIQAGKMTGLAVTSKKRFPQLPDLPTAIEQGFDVEAAVWFAVAGPAGLPRPIVDKLNREINLVLDSPEGRSKLEQFGALVGGGSPEQLDTLMKGESEKWKRIIEQANIKLD</sequence>
<name>A0A3P4B4L3_9BURK</name>
<accession>A0A3P4B4L3</accession>
<feature type="chain" id="PRO_5017977776" evidence="2">
    <location>
        <begin position="21"/>
        <end position="326"/>
    </location>
</feature>
<dbReference type="InterPro" id="IPR005064">
    <property type="entry name" value="BUG"/>
</dbReference>
<dbReference type="PROSITE" id="PS51257">
    <property type="entry name" value="PROKAR_LIPOPROTEIN"/>
    <property type="match status" value="1"/>
</dbReference>